<accession>A0A919W4Q3</accession>
<gene>
    <name evidence="2" type="ORF">Ato02nite_037030</name>
</gene>
<evidence type="ECO:0000313" key="3">
    <source>
        <dbReference type="Proteomes" id="UP000677082"/>
    </source>
</evidence>
<protein>
    <recommendedName>
        <fullName evidence="1">PASTA domain-containing protein</fullName>
    </recommendedName>
</protein>
<dbReference type="AlphaFoldDB" id="A0A919W4Q3"/>
<comment type="caution">
    <text evidence="2">The sequence shown here is derived from an EMBL/GenBank/DDBJ whole genome shotgun (WGS) entry which is preliminary data.</text>
</comment>
<dbReference type="Proteomes" id="UP000677082">
    <property type="component" value="Unassembled WGS sequence"/>
</dbReference>
<name>A0A919W4Q3_9ACTN</name>
<evidence type="ECO:0000259" key="1">
    <source>
        <dbReference type="PROSITE" id="PS51178"/>
    </source>
</evidence>
<dbReference type="RefSeq" id="WP_213007799.1">
    <property type="nucleotide sequence ID" value="NZ_BOQN01000050.1"/>
</dbReference>
<organism evidence="2 3">
    <name type="scientific">Paractinoplanes toevensis</name>
    <dbReference type="NCBI Taxonomy" id="571911"/>
    <lineage>
        <taxon>Bacteria</taxon>
        <taxon>Bacillati</taxon>
        <taxon>Actinomycetota</taxon>
        <taxon>Actinomycetes</taxon>
        <taxon>Micromonosporales</taxon>
        <taxon>Micromonosporaceae</taxon>
        <taxon>Paractinoplanes</taxon>
    </lineage>
</organism>
<feature type="domain" description="PASTA" evidence="1">
    <location>
        <begin position="76"/>
        <end position="142"/>
    </location>
</feature>
<proteinExistence type="predicted"/>
<evidence type="ECO:0000313" key="2">
    <source>
        <dbReference type="EMBL" id="GIM91910.1"/>
    </source>
</evidence>
<dbReference type="PROSITE" id="PS51178">
    <property type="entry name" value="PASTA"/>
    <property type="match status" value="1"/>
</dbReference>
<dbReference type="EMBL" id="BOQN01000050">
    <property type="protein sequence ID" value="GIM91910.1"/>
    <property type="molecule type" value="Genomic_DNA"/>
</dbReference>
<sequence length="165" mass="16939">MGTVEAVEVPPLFGSLLEDAAAALALLGLGAVLLPDFPPPQPGATVQGSIPAVGQLAIVGQPVTLFWADPVTPVPDPPPPTVPDVAGWDEQSAIDAIHSAGYNVGVSKFYDVHVAEGKVITVSPPGGTLLDPGLWVQITVSLGDGGPVRWVPPPRLKTLPPFPIE</sequence>
<reference evidence="2 3" key="1">
    <citation type="submission" date="2021-03" db="EMBL/GenBank/DDBJ databases">
        <title>Whole genome shotgun sequence of Actinoplanes toevensis NBRC 105298.</title>
        <authorList>
            <person name="Komaki H."/>
            <person name="Tamura T."/>
        </authorList>
    </citation>
    <scope>NUCLEOTIDE SEQUENCE [LARGE SCALE GENOMIC DNA]</scope>
    <source>
        <strain evidence="2 3">NBRC 105298</strain>
    </source>
</reference>
<dbReference type="Pfam" id="PF03793">
    <property type="entry name" value="PASTA"/>
    <property type="match status" value="1"/>
</dbReference>
<keyword evidence="3" id="KW-1185">Reference proteome</keyword>
<dbReference type="Gene3D" id="3.30.10.20">
    <property type="match status" value="1"/>
</dbReference>
<dbReference type="InterPro" id="IPR005543">
    <property type="entry name" value="PASTA_dom"/>
</dbReference>
<dbReference type="SMART" id="SM00740">
    <property type="entry name" value="PASTA"/>
    <property type="match status" value="2"/>
</dbReference>
<dbReference type="CDD" id="cd06577">
    <property type="entry name" value="PASTA_pknB"/>
    <property type="match status" value="1"/>
</dbReference>